<gene>
    <name evidence="1" type="ORF">QWE_16023</name>
</gene>
<evidence type="ECO:0000313" key="1">
    <source>
        <dbReference type="EMBL" id="EKF58125.1"/>
    </source>
</evidence>
<evidence type="ECO:0000313" key="2">
    <source>
        <dbReference type="Proteomes" id="UP000007123"/>
    </source>
</evidence>
<sequence length="217" mass="22791">MISSINNISSNSIALLFGTTPVKPGADNNSSGTGTLGQTTGNTDDVFKAGNAIGKIIEIVAGMKSDDDNRSIGVFTMDDATRVDGENGEYSLTKTGTGKVVSDEQMREFALEIKQKQAAGSGPRAEEARAYLKAAAEGTIVEIDLSAHGVSAPLTQTNYFYADGTPKGESGSSTVEGLDEFLAAHTYRAEDGTRRDNATGKYASFNANGTAYSYIIF</sequence>
<dbReference type="RefSeq" id="WP_006727197.1">
    <property type="nucleotide sequence ID" value="NZ_ALJF01000013.1"/>
</dbReference>
<dbReference type="eggNOG" id="ENOG50300JU">
    <property type="taxonomic scope" value="Bacteria"/>
</dbReference>
<protein>
    <submittedName>
        <fullName evidence="1">Uncharacterized protein</fullName>
    </submittedName>
</protein>
<accession>K2PZ90</accession>
<dbReference type="PATRIC" id="fig|1156935.5.peg.3254"/>
<keyword evidence="2" id="KW-1185">Reference proteome</keyword>
<comment type="caution">
    <text evidence="1">The sequence shown here is derived from an EMBL/GenBank/DDBJ whole genome shotgun (WGS) entry which is preliminary data.</text>
</comment>
<dbReference type="EMBL" id="ALJF01000013">
    <property type="protein sequence ID" value="EKF58125.1"/>
    <property type="molecule type" value="Genomic_DNA"/>
</dbReference>
<reference evidence="1 2" key="1">
    <citation type="journal article" date="2012" name="J. Bacteriol.">
        <title>Draft Genome Sequence of Agrobacterium albertimagni Strain AOL15.</title>
        <authorList>
            <person name="Trimble W.L."/>
            <person name="Phung le T."/>
            <person name="Meyer F."/>
            <person name="Gilbert J.A."/>
            <person name="Silver S."/>
        </authorList>
    </citation>
    <scope>NUCLEOTIDE SEQUENCE [LARGE SCALE GENOMIC DNA]</scope>
    <source>
        <strain evidence="1 2">AOL15</strain>
    </source>
</reference>
<organism evidence="1 2">
    <name type="scientific">Agrobacterium albertimagni AOL15</name>
    <dbReference type="NCBI Taxonomy" id="1156935"/>
    <lineage>
        <taxon>Bacteria</taxon>
        <taxon>Pseudomonadati</taxon>
        <taxon>Pseudomonadota</taxon>
        <taxon>Alphaproteobacteria</taxon>
        <taxon>Hyphomicrobiales</taxon>
        <taxon>Rhizobiaceae</taxon>
        <taxon>Rhizobium/Agrobacterium group</taxon>
        <taxon>Agrobacterium</taxon>
    </lineage>
</organism>
<dbReference type="AlphaFoldDB" id="K2PZ90"/>
<dbReference type="Proteomes" id="UP000007123">
    <property type="component" value="Unassembled WGS sequence"/>
</dbReference>
<name>K2PZ90_9HYPH</name>
<dbReference type="OrthoDB" id="8372084at2"/>
<proteinExistence type="predicted"/>